<gene>
    <name evidence="1" type="ORF">OJ253_645</name>
</gene>
<dbReference type="AlphaFoldDB" id="A0A9D5DQ89"/>
<protein>
    <submittedName>
        <fullName evidence="1">Myb domain containing protein</fullName>
    </submittedName>
</protein>
<dbReference type="EMBL" id="JAPCXC010000007">
    <property type="protein sequence ID" value="KAJ1612323.1"/>
    <property type="molecule type" value="Genomic_DNA"/>
</dbReference>
<dbReference type="Proteomes" id="UP001067231">
    <property type="component" value="Unassembled WGS sequence"/>
</dbReference>
<accession>A0A9D5DQ89</accession>
<dbReference type="OrthoDB" id="338868at2759"/>
<name>A0A9D5DQ89_9CRYT</name>
<evidence type="ECO:0000313" key="1">
    <source>
        <dbReference type="EMBL" id="KAJ1612323.1"/>
    </source>
</evidence>
<sequence length="367" mass="41939">MSQLVSWSYEETDELFHLVVKILNGCETRKRIIEKIQKMTGKRHSSCSTGSACNTESETPIEIKKFSHSKDDKIGNLLDRNLNKASIITTLPKVINKAFSAFISLKETYIKESNHVNKVKKLNTPEYCLMITTFTESLIYCYVEMILNELKNCYNSNICDISMWASPYITKHIIQKIDSNMLFEISEYGITMKKSWLGEDIRNCLNKGIKKMDYQGLFISNFGAKNHLNASFRFITLVGDEVKDVLLLYYRTIENIPNELNAKLGRNLNNVSKSIHILSLDPRKAGPVIDKSSESFIPGSKIGIIYFPCKDPIHMNCQNLKTKKSVQLELSDDKLIIVDLDKNKYTFLNKDSGIVTYCILTYIFGPT</sequence>
<reference evidence="1" key="1">
    <citation type="submission" date="2022-10" db="EMBL/GenBank/DDBJ databases">
        <title>Adaptive evolution leads to modifications in subtelomeric GC content in a zoonotic Cryptosporidium species.</title>
        <authorList>
            <person name="Li J."/>
            <person name="Feng Y."/>
            <person name="Xiao L."/>
        </authorList>
    </citation>
    <scope>NUCLEOTIDE SEQUENCE</scope>
    <source>
        <strain evidence="1">33844</strain>
    </source>
</reference>
<organism evidence="1">
    <name type="scientific">Cryptosporidium canis</name>
    <dbReference type="NCBI Taxonomy" id="195482"/>
    <lineage>
        <taxon>Eukaryota</taxon>
        <taxon>Sar</taxon>
        <taxon>Alveolata</taxon>
        <taxon>Apicomplexa</taxon>
        <taxon>Conoidasida</taxon>
        <taxon>Coccidia</taxon>
        <taxon>Eucoccidiorida</taxon>
        <taxon>Eimeriorina</taxon>
        <taxon>Cryptosporidiidae</taxon>
        <taxon>Cryptosporidium</taxon>
    </lineage>
</organism>
<comment type="caution">
    <text evidence="1">The sequence shown here is derived from an EMBL/GenBank/DDBJ whole genome shotgun (WGS) entry which is preliminary data.</text>
</comment>
<proteinExistence type="predicted"/>